<keyword evidence="5" id="KW-0325">Glycoprotein</keyword>
<evidence type="ECO:0000256" key="2">
    <source>
        <dbReference type="ARBA" id="ARBA00022670"/>
    </source>
</evidence>
<dbReference type="CDD" id="cd05476">
    <property type="entry name" value="pepsin_A_like_plant"/>
    <property type="match status" value="1"/>
</dbReference>
<keyword evidence="2 7" id="KW-0645">Protease</keyword>
<reference evidence="9" key="1">
    <citation type="journal article" date="2019" name="Nat. Commun.">
        <title>Genome-wide association mapping of date palm fruit traits.</title>
        <authorList>
            <person name="Hazzouri K.M."/>
            <person name="Gros-Balthazard M."/>
            <person name="Flowers J.M."/>
            <person name="Copetti D."/>
            <person name="Lemansour A."/>
            <person name="Lebrun M."/>
            <person name="Masmoudi K."/>
            <person name="Ferrand S."/>
            <person name="Dhar M.I."/>
            <person name="Fresquez Z.A."/>
            <person name="Rosas U."/>
            <person name="Zhang J."/>
            <person name="Talag J."/>
            <person name="Lee S."/>
            <person name="Kudrna D."/>
            <person name="Powell R.F."/>
            <person name="Leitch I.J."/>
            <person name="Krueger R.R."/>
            <person name="Wing R.A."/>
            <person name="Amiri K.M.A."/>
            <person name="Purugganan M.D."/>
        </authorList>
    </citation>
    <scope>NUCLEOTIDE SEQUENCE [LARGE SCALE GENOMIC DNA]</scope>
    <source>
        <strain evidence="9">cv. Khalas</strain>
    </source>
</reference>
<evidence type="ECO:0000313" key="10">
    <source>
        <dbReference type="RefSeq" id="XP_008801511.1"/>
    </source>
</evidence>
<feature type="active site" evidence="6">
    <location>
        <position position="25"/>
    </location>
</feature>
<dbReference type="PRINTS" id="PR00792">
    <property type="entry name" value="PEPSIN"/>
</dbReference>
<reference evidence="10" key="2">
    <citation type="submission" date="2025-08" db="UniProtKB">
        <authorList>
            <consortium name="RefSeq"/>
        </authorList>
    </citation>
    <scope>IDENTIFICATION</scope>
    <source>
        <tissue evidence="10">Young leaves</tissue>
    </source>
</reference>
<dbReference type="InterPro" id="IPR021109">
    <property type="entry name" value="Peptidase_aspartic_dom_sf"/>
</dbReference>
<dbReference type="PANTHER" id="PTHR47967">
    <property type="entry name" value="OS07G0603500 PROTEIN-RELATED"/>
    <property type="match status" value="1"/>
</dbReference>
<dbReference type="InterPro" id="IPR034161">
    <property type="entry name" value="Pepsin-like_plant"/>
</dbReference>
<evidence type="ECO:0000256" key="1">
    <source>
        <dbReference type="ARBA" id="ARBA00007447"/>
    </source>
</evidence>
<dbReference type="PANTHER" id="PTHR47967:SF69">
    <property type="entry name" value="ASPARTIC PROTEINASE NANA, CHLOROPLAST"/>
    <property type="match status" value="1"/>
</dbReference>
<feature type="active site" evidence="6">
    <location>
        <position position="239"/>
    </location>
</feature>
<dbReference type="Gene3D" id="2.40.70.10">
    <property type="entry name" value="Acid Proteases"/>
    <property type="match status" value="2"/>
</dbReference>
<protein>
    <submittedName>
        <fullName evidence="10">Aspartic proteinase NANA, chloroplast-like</fullName>
    </submittedName>
</protein>
<dbReference type="AlphaFoldDB" id="A0A8B7CL38"/>
<dbReference type="Pfam" id="PF14541">
    <property type="entry name" value="TAXi_C"/>
    <property type="match status" value="1"/>
</dbReference>
<evidence type="ECO:0000259" key="8">
    <source>
        <dbReference type="PROSITE" id="PS51767"/>
    </source>
</evidence>
<sequence length="359" mass="40461">MASSKVLLVPVQLGEPPQTLYLIPDTGSDATWVYCDRLPYRRNNNFSNHIFSYSRSSTFAPVYCSSPDCTGTNRCSSTRDLCNYTHEYVDGTATAGYWATDTVTIKSHKRRLDLKLHGMMFGCSSQDLIDLTDADGILGLSPDHPSFTSYLAPKFGYMFSYFLSSNGGVSNQNLLVFGRTERSGVSFDPEQMQYTKLIQTKSFFQVEVSGLLFDDVLLDIPKWVWKFDAENEYSGVILDTGTTFTYVPEVAFQAMHDLYAEFFQPYSNVTATNSDICFNSLAPEFDGIQIPRVAFEFEDGARFVPHEANLFYEDEDGRRCLAIQKIDQSDGSIIGSNLQTGFFWEYDLLNQRVGFAPLV</sequence>
<feature type="domain" description="Peptidase A1" evidence="8">
    <location>
        <begin position="7"/>
        <end position="356"/>
    </location>
</feature>
<dbReference type="InterPro" id="IPR051708">
    <property type="entry name" value="Plant_Aspart_Prot_A1"/>
</dbReference>
<dbReference type="InterPro" id="IPR001969">
    <property type="entry name" value="Aspartic_peptidase_AS"/>
</dbReference>
<dbReference type="InterPro" id="IPR032861">
    <property type="entry name" value="TAXi_N"/>
</dbReference>
<proteinExistence type="inferred from homology"/>
<dbReference type="PROSITE" id="PS00141">
    <property type="entry name" value="ASP_PROTEASE"/>
    <property type="match status" value="1"/>
</dbReference>
<name>A0A8B7CL38_PHODC</name>
<keyword evidence="3 7" id="KW-0064">Aspartyl protease</keyword>
<dbReference type="GeneID" id="103715606"/>
<accession>A0A8B7CL38</accession>
<gene>
    <name evidence="10" type="primary">LOC103715606</name>
</gene>
<evidence type="ECO:0000313" key="9">
    <source>
        <dbReference type="Proteomes" id="UP000228380"/>
    </source>
</evidence>
<dbReference type="GO" id="GO:0006508">
    <property type="term" value="P:proteolysis"/>
    <property type="evidence" value="ECO:0007669"/>
    <property type="project" value="UniProtKB-KW"/>
</dbReference>
<dbReference type="SUPFAM" id="SSF50630">
    <property type="entry name" value="Acid proteases"/>
    <property type="match status" value="1"/>
</dbReference>
<keyword evidence="4 7" id="KW-0378">Hydrolase</keyword>
<dbReference type="GO" id="GO:0004190">
    <property type="term" value="F:aspartic-type endopeptidase activity"/>
    <property type="evidence" value="ECO:0007669"/>
    <property type="project" value="UniProtKB-KW"/>
</dbReference>
<dbReference type="OrthoDB" id="2747330at2759"/>
<evidence type="ECO:0000256" key="4">
    <source>
        <dbReference type="ARBA" id="ARBA00022801"/>
    </source>
</evidence>
<keyword evidence="9" id="KW-1185">Reference proteome</keyword>
<evidence type="ECO:0000256" key="5">
    <source>
        <dbReference type="ARBA" id="ARBA00023180"/>
    </source>
</evidence>
<dbReference type="InterPro" id="IPR032799">
    <property type="entry name" value="TAXi_C"/>
</dbReference>
<dbReference type="Pfam" id="PF14543">
    <property type="entry name" value="TAXi_N"/>
    <property type="match status" value="1"/>
</dbReference>
<dbReference type="KEGG" id="pda:103715606"/>
<organism evidence="9 10">
    <name type="scientific">Phoenix dactylifera</name>
    <name type="common">Date palm</name>
    <dbReference type="NCBI Taxonomy" id="42345"/>
    <lineage>
        <taxon>Eukaryota</taxon>
        <taxon>Viridiplantae</taxon>
        <taxon>Streptophyta</taxon>
        <taxon>Embryophyta</taxon>
        <taxon>Tracheophyta</taxon>
        <taxon>Spermatophyta</taxon>
        <taxon>Magnoliopsida</taxon>
        <taxon>Liliopsida</taxon>
        <taxon>Arecaceae</taxon>
        <taxon>Coryphoideae</taxon>
        <taxon>Phoeniceae</taxon>
        <taxon>Phoenix</taxon>
    </lineage>
</organism>
<dbReference type="InterPro" id="IPR001461">
    <property type="entry name" value="Aspartic_peptidase_A1"/>
</dbReference>
<evidence type="ECO:0000256" key="7">
    <source>
        <dbReference type="RuleBase" id="RU000454"/>
    </source>
</evidence>
<dbReference type="PROSITE" id="PS51767">
    <property type="entry name" value="PEPTIDASE_A1"/>
    <property type="match status" value="1"/>
</dbReference>
<dbReference type="InterPro" id="IPR033121">
    <property type="entry name" value="PEPTIDASE_A1"/>
</dbReference>
<dbReference type="Proteomes" id="UP000228380">
    <property type="component" value="Chromosome 4"/>
</dbReference>
<comment type="similarity">
    <text evidence="1 7">Belongs to the peptidase A1 family.</text>
</comment>
<evidence type="ECO:0000256" key="6">
    <source>
        <dbReference type="PIRSR" id="PIRSR601461-1"/>
    </source>
</evidence>
<evidence type="ECO:0000256" key="3">
    <source>
        <dbReference type="ARBA" id="ARBA00022750"/>
    </source>
</evidence>
<dbReference type="RefSeq" id="XP_008801511.1">
    <property type="nucleotide sequence ID" value="XM_008803289.2"/>
</dbReference>